<name>A0A1F8DW23_9BACT</name>
<evidence type="ECO:0000313" key="2">
    <source>
        <dbReference type="Proteomes" id="UP000176422"/>
    </source>
</evidence>
<proteinExistence type="predicted"/>
<protein>
    <submittedName>
        <fullName evidence="1">Uncharacterized protein</fullName>
    </submittedName>
</protein>
<dbReference type="Proteomes" id="UP000176422">
    <property type="component" value="Unassembled WGS sequence"/>
</dbReference>
<evidence type="ECO:0000313" key="1">
    <source>
        <dbReference type="EMBL" id="OGM92813.1"/>
    </source>
</evidence>
<gene>
    <name evidence="1" type="ORF">A2372_01350</name>
</gene>
<dbReference type="AlphaFoldDB" id="A0A1F8DW23"/>
<sequence length="273" mass="32241">MKLQFKIDDRYLIHFASKRYHSKPANFDLFLPWTPLVDRIHKKYRDTPAYYFLNFSNNEHISWASEELLITSAFPGKSFGSTFCKIVSGMERIYNDIRRSKEFKQLRKETEQHLLQISKQWNLNKKFALSFIQEVTGITLPNKTITVFITHPKLANGRALAAHNAILWGHEEDWKNYHTVYLCHELMHILTKEKQGNEKIMHSLTELITDNELRIRLNHTEDYFNEGGHLVGHKDLQELEQKILPIWQDYLAGKLKAKNIFELEKYIIKKGIA</sequence>
<accession>A0A1F8DW23</accession>
<reference evidence="1 2" key="1">
    <citation type="journal article" date="2016" name="Nat. Commun.">
        <title>Thousands of microbial genomes shed light on interconnected biogeochemical processes in an aquifer system.</title>
        <authorList>
            <person name="Anantharaman K."/>
            <person name="Brown C.T."/>
            <person name="Hug L.A."/>
            <person name="Sharon I."/>
            <person name="Castelle C.J."/>
            <person name="Probst A.J."/>
            <person name="Thomas B.C."/>
            <person name="Singh A."/>
            <person name="Wilkins M.J."/>
            <person name="Karaoz U."/>
            <person name="Brodie E.L."/>
            <person name="Williams K.H."/>
            <person name="Hubbard S.S."/>
            <person name="Banfield J.F."/>
        </authorList>
    </citation>
    <scope>NUCLEOTIDE SEQUENCE [LARGE SCALE GENOMIC DNA]</scope>
</reference>
<organism evidence="1 2">
    <name type="scientific">Candidatus Wolfebacteria bacterium RIFOXYB1_FULL_54_12</name>
    <dbReference type="NCBI Taxonomy" id="1802559"/>
    <lineage>
        <taxon>Bacteria</taxon>
        <taxon>Candidatus Wolfeibacteriota</taxon>
    </lineage>
</organism>
<comment type="caution">
    <text evidence="1">The sequence shown here is derived from an EMBL/GenBank/DDBJ whole genome shotgun (WGS) entry which is preliminary data.</text>
</comment>
<dbReference type="EMBL" id="MGIT01000003">
    <property type="protein sequence ID" value="OGM92813.1"/>
    <property type="molecule type" value="Genomic_DNA"/>
</dbReference>